<dbReference type="OrthoDB" id="362311at2"/>
<name>F4GLT1_PARC1</name>
<dbReference type="GO" id="GO:0009279">
    <property type="term" value="C:cell outer membrane"/>
    <property type="evidence" value="ECO:0007669"/>
    <property type="project" value="InterPro"/>
</dbReference>
<organism evidence="1 2">
    <name type="scientific">Parasphaerochaeta coccoides (strain ATCC BAA-1237 / DSM 17374 / SPN1)</name>
    <name type="common">Sphaerochaeta coccoides</name>
    <dbReference type="NCBI Taxonomy" id="760011"/>
    <lineage>
        <taxon>Bacteria</taxon>
        <taxon>Pseudomonadati</taxon>
        <taxon>Spirochaetota</taxon>
        <taxon>Spirochaetia</taxon>
        <taxon>Spirochaetales</taxon>
        <taxon>Sphaerochaetaceae</taxon>
        <taxon>Parasphaerochaeta</taxon>
    </lineage>
</organism>
<sequence length="320" mass="35555">MRLIRRHIFFSFLLILSVTAIIQPLAAKDRSVLSFSAISGIRHGMVEEIVYYDKTLTTLLSRLDWEQKMSPFIGVKASVNIPYVSVSLAASLGFPIRSGQMEDFDWLNAGANKGPLTHYSSHNAFLDKDLAASARVTLLVVDTQSFSFGPIAGISYRNRLWRAEDGYGQYPPEKTGPYTPWHEDAKKEPFHGLVISYNQTIISPSVGLTMEWMTKGSWGITLSGSWLPYVSVDALDNHYLRGMQFRDIMDKGMGWNVEGTLGIPLGNGKNPKRLDVSVAYEHFALKGLGYNRAINTSAWNLDSNVGTTSSLWTIGIGFGF</sequence>
<dbReference type="AlphaFoldDB" id="F4GLT1"/>
<dbReference type="RefSeq" id="WP_013739870.1">
    <property type="nucleotide sequence ID" value="NC_015436.1"/>
</dbReference>
<keyword evidence="2" id="KW-1185">Reference proteome</keyword>
<dbReference type="eggNOG" id="COG4571">
    <property type="taxonomic scope" value="Bacteria"/>
</dbReference>
<dbReference type="EMBL" id="CP002659">
    <property type="protein sequence ID" value="AEC02475.1"/>
    <property type="molecule type" value="Genomic_DNA"/>
</dbReference>
<dbReference type="Pfam" id="PF01278">
    <property type="entry name" value="Omptin"/>
    <property type="match status" value="1"/>
</dbReference>
<dbReference type="SUPFAM" id="SSF69917">
    <property type="entry name" value="OMPT-like"/>
    <property type="match status" value="1"/>
</dbReference>
<dbReference type="HOGENOM" id="CLU_868508_0_0_12"/>
<protein>
    <submittedName>
        <fullName evidence="1">Uncharacterized protein</fullName>
    </submittedName>
</protein>
<reference evidence="2" key="1">
    <citation type="submission" date="2011-04" db="EMBL/GenBank/DDBJ databases">
        <title>The complete genome of Spirochaeta coccoides DSM 17374.</title>
        <authorList>
            <person name="Lucas S."/>
            <person name="Copeland A."/>
            <person name="Lapidus A."/>
            <person name="Bruce D."/>
            <person name="Goodwin L."/>
            <person name="Pitluck S."/>
            <person name="Peters L."/>
            <person name="Kyrpides N."/>
            <person name="Mavromatis K."/>
            <person name="Pagani I."/>
            <person name="Ivanova N."/>
            <person name="Ovchinnikova G."/>
            <person name="Lu M."/>
            <person name="Detter J.C."/>
            <person name="Tapia R."/>
            <person name="Han C."/>
            <person name="Land M."/>
            <person name="Hauser L."/>
            <person name="Markowitz V."/>
            <person name="Cheng J.-F."/>
            <person name="Hugenholtz P."/>
            <person name="Woyke T."/>
            <person name="Wu D."/>
            <person name="Spring S."/>
            <person name="Schroeder M."/>
            <person name="Brambilla E."/>
            <person name="Klenk H.-P."/>
            <person name="Eisen J.A."/>
        </authorList>
    </citation>
    <scope>NUCLEOTIDE SEQUENCE [LARGE SCALE GENOMIC DNA]</scope>
    <source>
        <strain evidence="2">ATCC BAA-1237 / DSM 17374 / SPN1</strain>
    </source>
</reference>
<accession>F4GLT1</accession>
<dbReference type="GO" id="GO:0006508">
    <property type="term" value="P:proteolysis"/>
    <property type="evidence" value="ECO:0007669"/>
    <property type="project" value="InterPro"/>
</dbReference>
<dbReference type="Gene3D" id="2.40.128.90">
    <property type="entry name" value="OMPT-like"/>
    <property type="match status" value="1"/>
</dbReference>
<dbReference type="InterPro" id="IPR000036">
    <property type="entry name" value="Peptidase_A26_omptin"/>
</dbReference>
<evidence type="ECO:0000313" key="2">
    <source>
        <dbReference type="Proteomes" id="UP000007939"/>
    </source>
</evidence>
<dbReference type="InterPro" id="IPR053724">
    <property type="entry name" value="OMP_A26_sf"/>
</dbReference>
<proteinExistence type="predicted"/>
<dbReference type="KEGG" id="scc:Spico_1266"/>
<dbReference type="GO" id="GO:0004190">
    <property type="term" value="F:aspartic-type endopeptidase activity"/>
    <property type="evidence" value="ECO:0007669"/>
    <property type="project" value="InterPro"/>
</dbReference>
<reference evidence="1 2" key="2">
    <citation type="journal article" date="2012" name="Stand. Genomic Sci.">
        <title>Complete genome sequence of the termite hindgut bacterium Spirochaeta coccoides type strain (SPN1(T)), reclassification in the genus Sphaerochaeta as Sphaerochaeta coccoides comb. nov. and emendations of the family Spirochaetaceae and the genus Sphaerochaeta.</title>
        <authorList>
            <person name="Abt B."/>
            <person name="Han C."/>
            <person name="Scheuner C."/>
            <person name="Lu M."/>
            <person name="Lapidus A."/>
            <person name="Nolan M."/>
            <person name="Lucas S."/>
            <person name="Hammon N."/>
            <person name="Deshpande S."/>
            <person name="Cheng J.F."/>
            <person name="Tapia R."/>
            <person name="Goodwin L.A."/>
            <person name="Pitluck S."/>
            <person name="Liolios K."/>
            <person name="Pagani I."/>
            <person name="Ivanova N."/>
            <person name="Mavromatis K."/>
            <person name="Mikhailova N."/>
            <person name="Huntemann M."/>
            <person name="Pati A."/>
            <person name="Chen A."/>
            <person name="Palaniappan K."/>
            <person name="Land M."/>
            <person name="Hauser L."/>
            <person name="Brambilla E.M."/>
            <person name="Rohde M."/>
            <person name="Spring S."/>
            <person name="Gronow S."/>
            <person name="Goker M."/>
            <person name="Woyke T."/>
            <person name="Bristow J."/>
            <person name="Eisen J.A."/>
            <person name="Markowitz V."/>
            <person name="Hugenholtz P."/>
            <person name="Kyrpides N.C."/>
            <person name="Klenk H.P."/>
            <person name="Detter J.C."/>
        </authorList>
    </citation>
    <scope>NUCLEOTIDE SEQUENCE [LARGE SCALE GENOMIC DNA]</scope>
    <source>
        <strain evidence="2">ATCC BAA-1237 / DSM 17374 / SPN1</strain>
    </source>
</reference>
<dbReference type="STRING" id="760011.Spico_1266"/>
<dbReference type="InterPro" id="IPR020080">
    <property type="entry name" value="OM_adhesin/peptidase_omptin"/>
</dbReference>
<dbReference type="Proteomes" id="UP000007939">
    <property type="component" value="Chromosome"/>
</dbReference>
<gene>
    <name evidence="1" type="ordered locus">Spico_1266</name>
</gene>
<evidence type="ECO:0000313" key="1">
    <source>
        <dbReference type="EMBL" id="AEC02475.1"/>
    </source>
</evidence>